<evidence type="ECO:0000259" key="2">
    <source>
        <dbReference type="SMART" id="SM00852"/>
    </source>
</evidence>
<dbReference type="InterPro" id="IPR041424">
    <property type="entry name" value="CinA_KH"/>
</dbReference>
<dbReference type="NCBIfam" id="TIGR00199">
    <property type="entry name" value="PncC_domain"/>
    <property type="match status" value="1"/>
</dbReference>
<dbReference type="CDD" id="cd00885">
    <property type="entry name" value="cinA"/>
    <property type="match status" value="1"/>
</dbReference>
<dbReference type="Pfam" id="PF02464">
    <property type="entry name" value="CinA"/>
    <property type="match status" value="1"/>
</dbReference>
<dbReference type="PANTHER" id="PTHR13939">
    <property type="entry name" value="NICOTINAMIDE-NUCLEOTIDE AMIDOHYDROLASE PNCC"/>
    <property type="match status" value="1"/>
</dbReference>
<evidence type="ECO:0000256" key="1">
    <source>
        <dbReference type="HAMAP-Rule" id="MF_00226"/>
    </source>
</evidence>
<dbReference type="InterPro" id="IPR008136">
    <property type="entry name" value="CinA_C"/>
</dbReference>
<keyword evidence="4" id="KW-1185">Reference proteome</keyword>
<dbReference type="Pfam" id="PF00994">
    <property type="entry name" value="MoCF_biosynth"/>
    <property type="match status" value="1"/>
</dbReference>
<dbReference type="Gene3D" id="3.90.950.20">
    <property type="entry name" value="CinA-like"/>
    <property type="match status" value="1"/>
</dbReference>
<dbReference type="Gene3D" id="3.40.980.10">
    <property type="entry name" value="MoaB/Mog-like domain"/>
    <property type="match status" value="1"/>
</dbReference>
<evidence type="ECO:0000313" key="4">
    <source>
        <dbReference type="Proteomes" id="UP000516361"/>
    </source>
</evidence>
<comment type="similarity">
    <text evidence="1">Belongs to the CinA family.</text>
</comment>
<feature type="domain" description="MoaB/Mog" evidence="2">
    <location>
        <begin position="4"/>
        <end position="168"/>
    </location>
</feature>
<accession>A0A7G1G6T9</accession>
<dbReference type="SUPFAM" id="SSF142433">
    <property type="entry name" value="CinA-like"/>
    <property type="match status" value="1"/>
</dbReference>
<protein>
    <recommendedName>
        <fullName evidence="1">CinA-like protein</fullName>
    </recommendedName>
</protein>
<dbReference type="InParanoid" id="A0A7G1G6T9"/>
<proteinExistence type="inferred from homology"/>
<evidence type="ECO:0000313" key="3">
    <source>
        <dbReference type="EMBL" id="BBE31076.1"/>
    </source>
</evidence>
<dbReference type="AlphaFoldDB" id="A0A7G1G6T9"/>
<dbReference type="InterPro" id="IPR008135">
    <property type="entry name" value="Competence-induced_CinA"/>
</dbReference>
<sequence>MKAEIISVGTELLLGDIVNTNAQFISQKLSELGFDVYYQTTVGDNEERLKKAIKNAFERADLIITTGGLGPTKDDLTKETIAKYFNKKLILHNESFDKLKFFFKDKKMTENNKKQCYFPEGATIIQNKNGTAPGCIIEKNDKIAILLPGPPKEMKPMFLNTVFPYLKKQTNEILFSKILRVIGVGESEAETLIKSLIENQNNPTIAPYAKDGEMFFRITAKAKNKMEALELINPISKKIKDILKNNVYAEGNTPIEEVVAKLLIEKNLKISVAESCTGGMVSSKLINYPGISSVFLEGIVTYSNESKINRLNVSKKTLETYGAISKQVAKEMVEGIVKNSNSNIGLSTTGIAGPSGGTKEKPVGLVYIGIYINGKTIIKKLNLHGNREKIRSRTTKIILDQLRRELIKTKVHS</sequence>
<dbReference type="EMBL" id="AP018712">
    <property type="protein sequence ID" value="BBE31076.1"/>
    <property type="molecule type" value="Genomic_DNA"/>
</dbReference>
<organism evidence="3 4">
    <name type="scientific">Tepiditoga spiralis</name>
    <dbReference type="NCBI Taxonomy" id="2108365"/>
    <lineage>
        <taxon>Bacteria</taxon>
        <taxon>Thermotogati</taxon>
        <taxon>Thermotogota</taxon>
        <taxon>Thermotogae</taxon>
        <taxon>Petrotogales</taxon>
        <taxon>Petrotogaceae</taxon>
        <taxon>Tepiditoga</taxon>
    </lineage>
</organism>
<dbReference type="InterPro" id="IPR001453">
    <property type="entry name" value="MoaB/Mog_dom"/>
</dbReference>
<reference evidence="3 4" key="1">
    <citation type="submission" date="2018-06" db="EMBL/GenBank/DDBJ databases">
        <title>Genome sequencing of Oceanotoga sp. sy52.</title>
        <authorList>
            <person name="Mori K."/>
        </authorList>
    </citation>
    <scope>NUCLEOTIDE SEQUENCE [LARGE SCALE GENOMIC DNA]</scope>
    <source>
        <strain evidence="4">sy52</strain>
    </source>
</reference>
<dbReference type="Gene3D" id="3.30.70.2860">
    <property type="match status" value="1"/>
</dbReference>
<name>A0A7G1G6T9_9BACT</name>
<dbReference type="InterPro" id="IPR036653">
    <property type="entry name" value="CinA-like_C"/>
</dbReference>
<dbReference type="NCBIfam" id="NF001813">
    <property type="entry name" value="PRK00549.1"/>
    <property type="match status" value="1"/>
</dbReference>
<dbReference type="HAMAP" id="MF_00226_B">
    <property type="entry name" value="CinA_B"/>
    <property type="match status" value="1"/>
</dbReference>
<dbReference type="KEGG" id="ocy:OSSY52_12170"/>
<dbReference type="InterPro" id="IPR050101">
    <property type="entry name" value="CinA"/>
</dbReference>
<dbReference type="SMART" id="SM00852">
    <property type="entry name" value="MoCF_biosynth"/>
    <property type="match status" value="1"/>
</dbReference>
<gene>
    <name evidence="3" type="primary">cinA</name>
    <name evidence="3" type="ORF">OSSY52_12170</name>
</gene>
<dbReference type="Pfam" id="PF18146">
    <property type="entry name" value="CinA_KH"/>
    <property type="match status" value="1"/>
</dbReference>
<dbReference type="SUPFAM" id="SSF53218">
    <property type="entry name" value="Molybdenum cofactor biosynthesis proteins"/>
    <property type="match status" value="1"/>
</dbReference>
<dbReference type="PANTHER" id="PTHR13939:SF0">
    <property type="entry name" value="NMN AMIDOHYDROLASE-LIKE PROTEIN YFAY"/>
    <property type="match status" value="1"/>
</dbReference>
<dbReference type="FunCoup" id="A0A7G1G6T9">
    <property type="interactions" value="139"/>
</dbReference>
<dbReference type="NCBIfam" id="TIGR00200">
    <property type="entry name" value="cinA_nterm"/>
    <property type="match status" value="1"/>
</dbReference>
<dbReference type="InterPro" id="IPR036425">
    <property type="entry name" value="MoaB/Mog-like_dom_sf"/>
</dbReference>
<dbReference type="NCBIfam" id="TIGR00177">
    <property type="entry name" value="molyb_syn"/>
    <property type="match status" value="1"/>
</dbReference>
<dbReference type="RefSeq" id="WP_190613399.1">
    <property type="nucleotide sequence ID" value="NZ_AP018712.1"/>
</dbReference>
<dbReference type="Proteomes" id="UP000516361">
    <property type="component" value="Chromosome"/>
</dbReference>
<dbReference type="PIRSF" id="PIRSF006728">
    <property type="entry name" value="CinA"/>
    <property type="match status" value="1"/>
</dbReference>